<keyword evidence="1" id="KW-0175">Coiled coil</keyword>
<dbReference type="VEuPathDB" id="TrichDB:TVAGG3_0559370"/>
<feature type="coiled-coil region" evidence="1">
    <location>
        <begin position="156"/>
        <end position="258"/>
    </location>
</feature>
<reference evidence="2" key="1">
    <citation type="submission" date="2006-10" db="EMBL/GenBank/DDBJ databases">
        <authorList>
            <person name="Amadeo P."/>
            <person name="Zhao Q."/>
            <person name="Wortman J."/>
            <person name="Fraser-Liggett C."/>
            <person name="Carlton J."/>
        </authorList>
    </citation>
    <scope>NUCLEOTIDE SEQUENCE</scope>
    <source>
        <strain evidence="2">G3</strain>
    </source>
</reference>
<dbReference type="KEGG" id="tva:4746748"/>
<dbReference type="AlphaFoldDB" id="A2G187"/>
<organism evidence="2 3">
    <name type="scientific">Trichomonas vaginalis (strain ATCC PRA-98 / G3)</name>
    <dbReference type="NCBI Taxonomy" id="412133"/>
    <lineage>
        <taxon>Eukaryota</taxon>
        <taxon>Metamonada</taxon>
        <taxon>Parabasalia</taxon>
        <taxon>Trichomonadida</taxon>
        <taxon>Trichomonadidae</taxon>
        <taxon>Trichomonas</taxon>
    </lineage>
</organism>
<dbReference type="InParanoid" id="A2G187"/>
<dbReference type="SMR" id="A2G187"/>
<name>A2G187_TRIV3</name>
<dbReference type="EMBL" id="DS114236">
    <property type="protein sequence ID" value="EAX89081.1"/>
    <property type="molecule type" value="Genomic_DNA"/>
</dbReference>
<reference evidence="2" key="2">
    <citation type="journal article" date="2007" name="Science">
        <title>Draft genome sequence of the sexually transmitted pathogen Trichomonas vaginalis.</title>
        <authorList>
            <person name="Carlton J.M."/>
            <person name="Hirt R.P."/>
            <person name="Silva J.C."/>
            <person name="Delcher A.L."/>
            <person name="Schatz M."/>
            <person name="Zhao Q."/>
            <person name="Wortman J.R."/>
            <person name="Bidwell S.L."/>
            <person name="Alsmark U.C.M."/>
            <person name="Besteiro S."/>
            <person name="Sicheritz-Ponten T."/>
            <person name="Noel C.J."/>
            <person name="Dacks J.B."/>
            <person name="Foster P.G."/>
            <person name="Simillion C."/>
            <person name="Van de Peer Y."/>
            <person name="Miranda-Saavedra D."/>
            <person name="Barton G.J."/>
            <person name="Westrop G.D."/>
            <person name="Mueller S."/>
            <person name="Dessi D."/>
            <person name="Fiori P.L."/>
            <person name="Ren Q."/>
            <person name="Paulsen I."/>
            <person name="Zhang H."/>
            <person name="Bastida-Corcuera F.D."/>
            <person name="Simoes-Barbosa A."/>
            <person name="Brown M.T."/>
            <person name="Hayes R.D."/>
            <person name="Mukherjee M."/>
            <person name="Okumura C.Y."/>
            <person name="Schneider R."/>
            <person name="Smith A.J."/>
            <person name="Vanacova S."/>
            <person name="Villalvazo M."/>
            <person name="Haas B.J."/>
            <person name="Pertea M."/>
            <person name="Feldblyum T.V."/>
            <person name="Utterback T.R."/>
            <person name="Shu C.L."/>
            <person name="Osoegawa K."/>
            <person name="de Jong P.J."/>
            <person name="Hrdy I."/>
            <person name="Horvathova L."/>
            <person name="Zubacova Z."/>
            <person name="Dolezal P."/>
            <person name="Malik S.B."/>
            <person name="Logsdon J.M. Jr."/>
            <person name="Henze K."/>
            <person name="Gupta A."/>
            <person name="Wang C.C."/>
            <person name="Dunne R.L."/>
            <person name="Upcroft J.A."/>
            <person name="Upcroft P."/>
            <person name="White O."/>
            <person name="Salzberg S.L."/>
            <person name="Tang P."/>
            <person name="Chiu C.-H."/>
            <person name="Lee Y.-S."/>
            <person name="Embley T.M."/>
            <person name="Coombs G.H."/>
            <person name="Mottram J.C."/>
            <person name="Tachezy J."/>
            <person name="Fraser-Liggett C.M."/>
            <person name="Johnson P.J."/>
        </authorList>
    </citation>
    <scope>NUCLEOTIDE SEQUENCE [LARGE SCALE GENOMIC DNA]</scope>
    <source>
        <strain evidence="2">G3</strain>
    </source>
</reference>
<accession>A2G187</accession>
<feature type="coiled-coil region" evidence="1">
    <location>
        <begin position="7"/>
        <end position="48"/>
    </location>
</feature>
<evidence type="ECO:0000313" key="2">
    <source>
        <dbReference type="EMBL" id="EAX89081.1"/>
    </source>
</evidence>
<keyword evidence="3" id="KW-1185">Reference proteome</keyword>
<proteinExistence type="predicted"/>
<dbReference type="Proteomes" id="UP000001542">
    <property type="component" value="Unassembled WGS sequence"/>
</dbReference>
<gene>
    <name evidence="2" type="ORF">TVAG_261260</name>
</gene>
<sequence>MDVINDRNTANKELQTLQNEVQDLQNKIKDLERQKSEAIKRQKLDEDQHKYFAADASIYNEILRNSLRYIKQYESQVDLNNRDISAIIKEMKSTASGGIEGQTVSFSNRQLTDSLKEQQAVQTKLLDDKDLLIQQQEDFDLSKLLDVSCSSVFQEINNVNEKIEIVNKHQEMLKNENNALRVRKRIEEENMETRAKRLEVEINKWMQRIDEMKTYEIADVPKPVLTTEIIYRNEFDEIQDYLDERKEVQMKYHKLKRNENSDPNEITKLKKRYGELTNKIADSGHKEVYENLIRLQTDLSLLRDAYRDALKESIDRRASFVNMFAAVGDLETNICMALREIEKRGLNCDFDEELTDFIAGMFVDKLSKAAELKKVYDWLDENFDDPSVKQETKLMDKLNAALDFVHGPDSYSDI</sequence>
<dbReference type="VEuPathDB" id="TrichDB:TVAG_261260"/>
<evidence type="ECO:0000313" key="3">
    <source>
        <dbReference type="Proteomes" id="UP000001542"/>
    </source>
</evidence>
<dbReference type="RefSeq" id="XP_001302011.1">
    <property type="nucleotide sequence ID" value="XM_001302010.1"/>
</dbReference>
<protein>
    <submittedName>
        <fullName evidence="2">Uncharacterized protein</fullName>
    </submittedName>
</protein>
<evidence type="ECO:0000256" key="1">
    <source>
        <dbReference type="SAM" id="Coils"/>
    </source>
</evidence>